<proteinExistence type="inferred from homology"/>
<reference evidence="10" key="1">
    <citation type="submission" date="2021-04" db="EMBL/GenBank/DDBJ databases">
        <authorList>
            <person name="Cornetti L."/>
        </authorList>
    </citation>
    <scope>NUCLEOTIDE SEQUENCE</scope>
</reference>
<evidence type="ECO:0000256" key="5">
    <source>
        <dbReference type="ARBA" id="ARBA00022824"/>
    </source>
</evidence>
<dbReference type="GO" id="GO:0005773">
    <property type="term" value="C:vacuole"/>
    <property type="evidence" value="ECO:0007669"/>
    <property type="project" value="GOC"/>
</dbReference>
<keyword evidence="4 9" id="KW-0812">Transmembrane</keyword>
<dbReference type="InterPro" id="IPR008506">
    <property type="entry name" value="SND2/TMEM208"/>
</dbReference>
<dbReference type="Pfam" id="PF05620">
    <property type="entry name" value="TMEM208_SND2"/>
    <property type="match status" value="1"/>
</dbReference>
<feature type="region of interest" description="Disordered" evidence="8">
    <location>
        <begin position="174"/>
        <end position="196"/>
    </location>
</feature>
<feature type="transmembrane region" description="Helical" evidence="9">
    <location>
        <begin position="32"/>
        <end position="51"/>
    </location>
</feature>
<dbReference type="GO" id="GO:0006624">
    <property type="term" value="P:vacuolar protein processing"/>
    <property type="evidence" value="ECO:0007669"/>
    <property type="project" value="TreeGrafter"/>
</dbReference>
<comment type="subcellular location">
    <subcellularLocation>
        <location evidence="1">Endoplasmic reticulum membrane</location>
        <topology evidence="1">Multi-pass membrane protein</topology>
    </subcellularLocation>
</comment>
<keyword evidence="5" id="KW-0256">Endoplasmic reticulum</keyword>
<feature type="transmembrane region" description="Helical" evidence="9">
    <location>
        <begin position="72"/>
        <end position="92"/>
    </location>
</feature>
<dbReference type="AlphaFoldDB" id="A0A9N6WQQ6"/>
<evidence type="ECO:0000256" key="3">
    <source>
        <dbReference type="ARBA" id="ARBA00015033"/>
    </source>
</evidence>
<evidence type="ECO:0000313" key="10">
    <source>
        <dbReference type="EMBL" id="CAG4642923.1"/>
    </source>
</evidence>
<protein>
    <recommendedName>
        <fullName evidence="3">Transmembrane protein 208</fullName>
    </recommendedName>
</protein>
<dbReference type="GO" id="GO:0005789">
    <property type="term" value="C:endoplasmic reticulum membrane"/>
    <property type="evidence" value="ECO:0007669"/>
    <property type="project" value="UniProtKB-SubCell"/>
</dbReference>
<keyword evidence="7 9" id="KW-0472">Membrane</keyword>
<gene>
    <name evidence="10" type="primary">EOG090X0IGL</name>
</gene>
<name>A0A9N6WQQ6_9CRUS</name>
<organism evidence="10">
    <name type="scientific">Evadne anonyx</name>
    <dbReference type="NCBI Taxonomy" id="141404"/>
    <lineage>
        <taxon>Eukaryota</taxon>
        <taxon>Metazoa</taxon>
        <taxon>Ecdysozoa</taxon>
        <taxon>Arthropoda</taxon>
        <taxon>Crustacea</taxon>
        <taxon>Branchiopoda</taxon>
        <taxon>Diplostraca</taxon>
        <taxon>Cladocera</taxon>
        <taxon>Onychopoda</taxon>
        <taxon>Podonidae</taxon>
        <taxon>Evadne</taxon>
    </lineage>
</organism>
<keyword evidence="6 9" id="KW-1133">Transmembrane helix</keyword>
<dbReference type="PANTHER" id="PTHR13505:SF7">
    <property type="entry name" value="TRANSMEMBRANE PROTEIN 208"/>
    <property type="match status" value="1"/>
</dbReference>
<evidence type="ECO:0000256" key="7">
    <source>
        <dbReference type="ARBA" id="ARBA00023136"/>
    </source>
</evidence>
<evidence type="ECO:0000256" key="9">
    <source>
        <dbReference type="SAM" id="Phobius"/>
    </source>
</evidence>
<evidence type="ECO:0000256" key="4">
    <source>
        <dbReference type="ARBA" id="ARBA00022692"/>
    </source>
</evidence>
<dbReference type="PANTHER" id="PTHR13505">
    <property type="entry name" value="TRANSMEMBRANE PROTEIN 208"/>
    <property type="match status" value="1"/>
</dbReference>
<sequence length="196" mass="22328">MTAEKKSGKQATKGQKQIAEENVATLLFYRNMSLAAITVYCSACGFLWSSVTTTDLVCHLHKYVLKLQTNTIFLKVLICLCAFAQFCCHRLMAYMAKTKRSETGQLLDGGTDLNMESGISEHIKDAIILTSVSEILASFSCYFWLLLLVVPCRLFFMLWKNILGPYFFQPAPTADQEEVNEKKQKKMERRLKRSQN</sequence>
<accession>A0A9N6WQQ6</accession>
<evidence type="ECO:0000256" key="2">
    <source>
        <dbReference type="ARBA" id="ARBA00009950"/>
    </source>
</evidence>
<feature type="compositionally biased region" description="Basic residues" evidence="8">
    <location>
        <begin position="183"/>
        <end position="196"/>
    </location>
</feature>
<dbReference type="EMBL" id="OC986268">
    <property type="protein sequence ID" value="CAG4642923.1"/>
    <property type="molecule type" value="Genomic_DNA"/>
</dbReference>
<feature type="transmembrane region" description="Helical" evidence="9">
    <location>
        <begin position="135"/>
        <end position="156"/>
    </location>
</feature>
<evidence type="ECO:0000256" key="6">
    <source>
        <dbReference type="ARBA" id="ARBA00022989"/>
    </source>
</evidence>
<evidence type="ECO:0000256" key="1">
    <source>
        <dbReference type="ARBA" id="ARBA00004477"/>
    </source>
</evidence>
<evidence type="ECO:0000256" key="8">
    <source>
        <dbReference type="SAM" id="MobiDB-lite"/>
    </source>
</evidence>
<comment type="similarity">
    <text evidence="2">Belongs to the TMEM208 family.</text>
</comment>